<dbReference type="PRINTS" id="PR00081">
    <property type="entry name" value="GDHRDH"/>
</dbReference>
<name>A0A9P0BYN6_CHRIL</name>
<dbReference type="SUPFAM" id="SSF51735">
    <property type="entry name" value="NAD(P)-binding Rossmann-fold domains"/>
    <property type="match status" value="1"/>
</dbReference>
<keyword evidence="3" id="KW-0560">Oxidoreductase</keyword>
<evidence type="ECO:0000256" key="3">
    <source>
        <dbReference type="ARBA" id="ARBA00023002"/>
    </source>
</evidence>
<reference evidence="5" key="1">
    <citation type="submission" date="2021-12" db="EMBL/GenBank/DDBJ databases">
        <authorList>
            <person name="King R."/>
        </authorList>
    </citation>
    <scope>NUCLEOTIDE SEQUENCE</scope>
</reference>
<dbReference type="PANTHER" id="PTHR43963:SF4">
    <property type="entry name" value="CARBONYL REDUCTASE (NADPH)"/>
    <property type="match status" value="1"/>
</dbReference>
<dbReference type="EMBL" id="LR824007">
    <property type="protein sequence ID" value="CAH0603569.1"/>
    <property type="molecule type" value="Genomic_DNA"/>
</dbReference>
<comment type="similarity">
    <text evidence="1 4">Belongs to the short-chain dehydrogenases/reductases (SDR) family.</text>
</comment>
<gene>
    <name evidence="5" type="ORF">CINC_LOCUS10762</name>
</gene>
<proteinExistence type="inferred from homology"/>
<evidence type="ECO:0000313" key="6">
    <source>
        <dbReference type="Proteomes" id="UP001154114"/>
    </source>
</evidence>
<dbReference type="Gene3D" id="3.40.50.720">
    <property type="entry name" value="NAD(P)-binding Rossmann-like Domain"/>
    <property type="match status" value="1"/>
</dbReference>
<dbReference type="InterPro" id="IPR002347">
    <property type="entry name" value="SDR_fam"/>
</dbReference>
<dbReference type="OrthoDB" id="7289984at2759"/>
<dbReference type="Proteomes" id="UP001154114">
    <property type="component" value="Chromosome 4"/>
</dbReference>
<evidence type="ECO:0000256" key="2">
    <source>
        <dbReference type="ARBA" id="ARBA00022857"/>
    </source>
</evidence>
<evidence type="ECO:0000256" key="4">
    <source>
        <dbReference type="RuleBase" id="RU000363"/>
    </source>
</evidence>
<dbReference type="Pfam" id="PF00106">
    <property type="entry name" value="adh_short"/>
    <property type="match status" value="2"/>
</dbReference>
<dbReference type="AlphaFoldDB" id="A0A9P0BYN6"/>
<dbReference type="PRINTS" id="PR00080">
    <property type="entry name" value="SDRFAMILY"/>
</dbReference>
<protein>
    <submittedName>
        <fullName evidence="5">Uncharacterized protein</fullName>
    </submittedName>
</protein>
<keyword evidence="2" id="KW-0521">NADP</keyword>
<dbReference type="InterPro" id="IPR036291">
    <property type="entry name" value="NAD(P)-bd_dom_sf"/>
</dbReference>
<evidence type="ECO:0000313" key="5">
    <source>
        <dbReference type="EMBL" id="CAH0603569.1"/>
    </source>
</evidence>
<organism evidence="5 6">
    <name type="scientific">Chrysodeixis includens</name>
    <name type="common">Soybean looper</name>
    <name type="synonym">Pseudoplusia includens</name>
    <dbReference type="NCBI Taxonomy" id="689277"/>
    <lineage>
        <taxon>Eukaryota</taxon>
        <taxon>Metazoa</taxon>
        <taxon>Ecdysozoa</taxon>
        <taxon>Arthropoda</taxon>
        <taxon>Hexapoda</taxon>
        <taxon>Insecta</taxon>
        <taxon>Pterygota</taxon>
        <taxon>Neoptera</taxon>
        <taxon>Endopterygota</taxon>
        <taxon>Lepidoptera</taxon>
        <taxon>Glossata</taxon>
        <taxon>Ditrysia</taxon>
        <taxon>Noctuoidea</taxon>
        <taxon>Noctuidae</taxon>
        <taxon>Plusiinae</taxon>
        <taxon>Chrysodeixis</taxon>
    </lineage>
</organism>
<sequence>MDIMKRVAVVTGSNKGIGLSIVKGLLKRFDGVVFLTARDDGRGKAAVAKLNELGLRPEYHQLDVTDRNSVARFGDYIKEKYGGIDILVNNAAVVGGGSGNGTYEETKQVIDINYFSFHVIQELLYPLVRDNGRILNISSDCGHLSNIRNEHWIKKLSSESLTVEDIDEFVNWHLEAVRTGTFNKADIADEGTVASYRVAKVAVSALTRIQQKELESRNISVNSMHPGLVRTDMTKGVGFYDSDQAAETPLYLVLEAPQTLKAAYIWFDRQVLDWFDPNADWYFKCKTLAN</sequence>
<dbReference type="PANTHER" id="PTHR43963">
    <property type="entry name" value="CARBONYL REDUCTASE 1-RELATED"/>
    <property type="match status" value="1"/>
</dbReference>
<evidence type="ECO:0000256" key="1">
    <source>
        <dbReference type="ARBA" id="ARBA00006484"/>
    </source>
</evidence>
<accession>A0A9P0BYN6</accession>
<keyword evidence="6" id="KW-1185">Reference proteome</keyword>
<dbReference type="GO" id="GO:0004090">
    <property type="term" value="F:carbonyl reductase (NADPH) activity"/>
    <property type="evidence" value="ECO:0007669"/>
    <property type="project" value="TreeGrafter"/>
</dbReference>